<sequence length="180" mass="19582">MRKKMLWGLVLLYAGILVTATLGLRGRALQEWVIMIVPSGRIREILLYPLQHHHPIVFAKVILFGDILVNIFLFLPVGVIIFLVLDRVFLYSGRITCCIVVAVGAGFSLCIELTQYMIPKRIPSAADVLANAAGALLGALLCSGRQRLRKRLTASPDSAATSNGKVCRGHKLQSGSDSSV</sequence>
<dbReference type="Proteomes" id="UP000229740">
    <property type="component" value="Unassembled WGS sequence"/>
</dbReference>
<dbReference type="PANTHER" id="PTHR28008">
    <property type="entry name" value="DOMAIN PROTEIN, PUTATIVE (AFU_ORTHOLOGUE AFUA_3G10980)-RELATED"/>
    <property type="match status" value="1"/>
</dbReference>
<keyword evidence="2" id="KW-1133">Transmembrane helix</keyword>
<protein>
    <recommendedName>
        <fullName evidence="3">VanZ-like domain-containing protein</fullName>
    </recommendedName>
</protein>
<evidence type="ECO:0000256" key="2">
    <source>
        <dbReference type="SAM" id="Phobius"/>
    </source>
</evidence>
<keyword evidence="2" id="KW-0812">Transmembrane</keyword>
<feature type="domain" description="VanZ-like" evidence="3">
    <location>
        <begin position="34"/>
        <end position="143"/>
    </location>
</feature>
<feature type="compositionally biased region" description="Polar residues" evidence="1">
    <location>
        <begin position="155"/>
        <end position="164"/>
    </location>
</feature>
<dbReference type="PANTHER" id="PTHR28008:SF1">
    <property type="entry name" value="DOMAIN PROTEIN, PUTATIVE (AFU_ORTHOLOGUE AFUA_3G10980)-RELATED"/>
    <property type="match status" value="1"/>
</dbReference>
<feature type="region of interest" description="Disordered" evidence="1">
    <location>
        <begin position="153"/>
        <end position="180"/>
    </location>
</feature>
<accession>A0A2G6E2S0</accession>
<dbReference type="Pfam" id="PF04892">
    <property type="entry name" value="VanZ"/>
    <property type="match status" value="1"/>
</dbReference>
<comment type="caution">
    <text evidence="4">The sequence shown here is derived from an EMBL/GenBank/DDBJ whole genome shotgun (WGS) entry which is preliminary data.</text>
</comment>
<gene>
    <name evidence="4" type="ORF">CSB45_11995</name>
</gene>
<dbReference type="EMBL" id="PDPS01000036">
    <property type="protein sequence ID" value="PID56247.1"/>
    <property type="molecule type" value="Genomic_DNA"/>
</dbReference>
<evidence type="ECO:0000313" key="4">
    <source>
        <dbReference type="EMBL" id="PID56247.1"/>
    </source>
</evidence>
<organism evidence="4 5">
    <name type="scientific">candidate division KSB3 bacterium</name>
    <dbReference type="NCBI Taxonomy" id="2044937"/>
    <lineage>
        <taxon>Bacteria</taxon>
        <taxon>candidate division KSB3</taxon>
    </lineage>
</organism>
<evidence type="ECO:0000256" key="1">
    <source>
        <dbReference type="SAM" id="MobiDB-lite"/>
    </source>
</evidence>
<feature type="transmembrane region" description="Helical" evidence="2">
    <location>
        <begin position="97"/>
        <end position="118"/>
    </location>
</feature>
<keyword evidence="2" id="KW-0472">Membrane</keyword>
<feature type="transmembrane region" description="Helical" evidence="2">
    <location>
        <begin position="124"/>
        <end position="142"/>
    </location>
</feature>
<reference evidence="4 5" key="1">
    <citation type="submission" date="2017-10" db="EMBL/GenBank/DDBJ databases">
        <title>Novel microbial diversity and functional potential in the marine mammal oral microbiome.</title>
        <authorList>
            <person name="Dudek N.K."/>
            <person name="Sun C.L."/>
            <person name="Burstein D."/>
            <person name="Kantor R.S."/>
            <person name="Aliaga Goltsman D.S."/>
            <person name="Bik E.M."/>
            <person name="Thomas B.C."/>
            <person name="Banfield J.F."/>
            <person name="Relman D.A."/>
        </authorList>
    </citation>
    <scope>NUCLEOTIDE SEQUENCE [LARGE SCALE GENOMIC DNA]</scope>
    <source>
        <strain evidence="4">DOLZORAL124_49_17</strain>
    </source>
</reference>
<proteinExistence type="predicted"/>
<feature type="transmembrane region" description="Helical" evidence="2">
    <location>
        <begin position="56"/>
        <end position="85"/>
    </location>
</feature>
<evidence type="ECO:0000313" key="5">
    <source>
        <dbReference type="Proteomes" id="UP000229740"/>
    </source>
</evidence>
<dbReference type="InterPro" id="IPR006976">
    <property type="entry name" value="VanZ-like"/>
</dbReference>
<dbReference type="AlphaFoldDB" id="A0A2G6E2S0"/>
<evidence type="ECO:0000259" key="3">
    <source>
        <dbReference type="Pfam" id="PF04892"/>
    </source>
</evidence>
<name>A0A2G6E2S0_9BACT</name>